<feature type="transmembrane region" description="Helical" evidence="3">
    <location>
        <begin position="7"/>
        <end position="27"/>
    </location>
</feature>
<sequence>MGQQNRVVIDIVLVALFTSITFVATSIQVPMPALIGKPFVHLGNSAVLLSVLLLGYKRGALAGGFGLALFDVMHGYAMEAPYYFIECFIVGGIADYVFSLVDYKKHGTNLKLILVIFSAVFAKLVMTTGHNFVMSLFKGMTLQPAIIATISSLFPTIINCITTLVTVFVIYRVLAEQFKRLFVRNNFN</sequence>
<dbReference type="GeneID" id="99673235"/>
<keyword evidence="7" id="KW-1185">Reference proteome</keyword>
<reference evidence="5 6" key="2">
    <citation type="submission" date="2018-02" db="EMBL/GenBank/DDBJ databases">
        <authorList>
            <person name="Cohen D.B."/>
            <person name="Kent A.D."/>
        </authorList>
    </citation>
    <scope>NUCLEOTIDE SEQUENCE [LARGE SCALE GENOMIC DNA]</scope>
    <source>
        <strain evidence="5 6">CECT 9216</strain>
    </source>
</reference>
<evidence type="ECO:0000313" key="5">
    <source>
        <dbReference type="EMBL" id="SPE09793.1"/>
    </source>
</evidence>
<proteinExistence type="predicted"/>
<dbReference type="RefSeq" id="WP_081371152.1">
    <property type="nucleotide sequence ID" value="NZ_AP017935.1"/>
</dbReference>
<keyword evidence="2 3" id="KW-1133">Transmembrane helix</keyword>
<dbReference type="PANTHER" id="PTHR37815:SF3">
    <property type="entry name" value="UPF0397 PROTEIN SPR0429"/>
    <property type="match status" value="1"/>
</dbReference>
<accession>A0A2N9KG41</accession>
<dbReference type="Pfam" id="PF07155">
    <property type="entry name" value="ECF-ribofla_trS"/>
    <property type="match status" value="1"/>
</dbReference>
<feature type="transmembrane region" description="Helical" evidence="3">
    <location>
        <begin position="83"/>
        <end position="101"/>
    </location>
</feature>
<evidence type="ECO:0000313" key="7">
    <source>
        <dbReference type="Proteomes" id="UP000239237"/>
    </source>
</evidence>
<dbReference type="EMBL" id="OKQR01000006">
    <property type="protein sequence ID" value="SPD94930.1"/>
    <property type="molecule type" value="Genomic_DNA"/>
</dbReference>
<dbReference type="PANTHER" id="PTHR37815">
    <property type="entry name" value="UPF0397 PROTEIN BC_2624-RELATED"/>
    <property type="match status" value="1"/>
</dbReference>
<protein>
    <recommendedName>
        <fullName evidence="8">Thiamine transporter HmpT</fullName>
    </recommendedName>
</protein>
<feature type="transmembrane region" description="Helical" evidence="3">
    <location>
        <begin position="39"/>
        <end position="56"/>
    </location>
</feature>
<gene>
    <name evidence="4" type="ORF">LES8486_01988</name>
    <name evidence="5" type="ORF">LES9216_01988</name>
</gene>
<keyword evidence="1 3" id="KW-0812">Transmembrane</keyword>
<feature type="transmembrane region" description="Helical" evidence="3">
    <location>
        <begin position="113"/>
        <end position="133"/>
    </location>
</feature>
<feature type="transmembrane region" description="Helical" evidence="3">
    <location>
        <begin position="145"/>
        <end position="174"/>
    </location>
</feature>
<dbReference type="InterPro" id="IPR009825">
    <property type="entry name" value="ECF_substrate-spec-like"/>
</dbReference>
<dbReference type="EMBL" id="OKQU01000005">
    <property type="protein sequence ID" value="SPE09793.1"/>
    <property type="molecule type" value="Genomic_DNA"/>
</dbReference>
<evidence type="ECO:0000313" key="6">
    <source>
        <dbReference type="Proteomes" id="UP000237923"/>
    </source>
</evidence>
<organism evidence="5 6">
    <name type="scientific">Leuconostoc suionicum</name>
    <dbReference type="NCBI Taxonomy" id="1511761"/>
    <lineage>
        <taxon>Bacteria</taxon>
        <taxon>Bacillati</taxon>
        <taxon>Bacillota</taxon>
        <taxon>Bacilli</taxon>
        <taxon>Lactobacillales</taxon>
        <taxon>Lactobacillaceae</taxon>
        <taxon>Leuconostoc</taxon>
    </lineage>
</organism>
<name>A0A2N9KG41_9LACO</name>
<dbReference type="Gene3D" id="1.10.1760.20">
    <property type="match status" value="1"/>
</dbReference>
<dbReference type="Proteomes" id="UP000239237">
    <property type="component" value="Unassembled WGS sequence"/>
</dbReference>
<reference evidence="4 7" key="1">
    <citation type="submission" date="2018-02" db="EMBL/GenBank/DDBJ databases">
        <authorList>
            <person name="Rodrigo-Torres L."/>
            <person name="Arahal R. D."/>
            <person name="Lucena T."/>
        </authorList>
    </citation>
    <scope>NUCLEOTIDE SEQUENCE [LARGE SCALE GENOMIC DNA]</scope>
    <source>
        <strain evidence="4 7">CECT 8486</strain>
    </source>
</reference>
<evidence type="ECO:0000256" key="3">
    <source>
        <dbReference type="SAM" id="Phobius"/>
    </source>
</evidence>
<evidence type="ECO:0000256" key="1">
    <source>
        <dbReference type="ARBA" id="ARBA00022692"/>
    </source>
</evidence>
<feature type="transmembrane region" description="Helical" evidence="3">
    <location>
        <begin position="61"/>
        <end position="77"/>
    </location>
</feature>
<dbReference type="AlphaFoldDB" id="A0A2N9KG41"/>
<evidence type="ECO:0000313" key="4">
    <source>
        <dbReference type="EMBL" id="SPD94930.1"/>
    </source>
</evidence>
<evidence type="ECO:0000256" key="2">
    <source>
        <dbReference type="ARBA" id="ARBA00022989"/>
    </source>
</evidence>
<dbReference type="Proteomes" id="UP000237923">
    <property type="component" value="Unassembled WGS sequence"/>
</dbReference>
<dbReference type="GO" id="GO:0016020">
    <property type="term" value="C:membrane"/>
    <property type="evidence" value="ECO:0007669"/>
    <property type="project" value="InterPro"/>
</dbReference>
<evidence type="ECO:0008006" key="8">
    <source>
        <dbReference type="Google" id="ProtNLM"/>
    </source>
</evidence>
<keyword evidence="3" id="KW-0472">Membrane</keyword>